<feature type="region of interest" description="Disordered" evidence="1">
    <location>
        <begin position="479"/>
        <end position="674"/>
    </location>
</feature>
<feature type="region of interest" description="Disordered" evidence="1">
    <location>
        <begin position="696"/>
        <end position="740"/>
    </location>
</feature>
<feature type="compositionally biased region" description="Basic and acidic residues" evidence="1">
    <location>
        <begin position="1211"/>
        <end position="1223"/>
    </location>
</feature>
<feature type="compositionally biased region" description="Basic and acidic residues" evidence="1">
    <location>
        <begin position="479"/>
        <end position="499"/>
    </location>
</feature>
<feature type="compositionally biased region" description="Polar residues" evidence="1">
    <location>
        <begin position="868"/>
        <end position="880"/>
    </location>
</feature>
<feature type="compositionally biased region" description="Basic and acidic residues" evidence="1">
    <location>
        <begin position="982"/>
        <end position="993"/>
    </location>
</feature>
<keyword evidence="3" id="KW-1185">Reference proteome</keyword>
<feature type="region of interest" description="Disordered" evidence="1">
    <location>
        <begin position="183"/>
        <end position="217"/>
    </location>
</feature>
<feature type="region of interest" description="Disordered" evidence="1">
    <location>
        <begin position="982"/>
        <end position="1001"/>
    </location>
</feature>
<feature type="compositionally biased region" description="Polar residues" evidence="1">
    <location>
        <begin position="618"/>
        <end position="642"/>
    </location>
</feature>
<dbReference type="Proteomes" id="UP000041254">
    <property type="component" value="Unassembled WGS sequence"/>
</dbReference>
<feature type="region of interest" description="Disordered" evidence="1">
    <location>
        <begin position="404"/>
        <end position="453"/>
    </location>
</feature>
<evidence type="ECO:0000313" key="2">
    <source>
        <dbReference type="EMBL" id="CEL92438.1"/>
    </source>
</evidence>
<feature type="compositionally biased region" description="Polar residues" evidence="1">
    <location>
        <begin position="1092"/>
        <end position="1110"/>
    </location>
</feature>
<feature type="region of interest" description="Disordered" evidence="1">
    <location>
        <begin position="1038"/>
        <end position="1311"/>
    </location>
</feature>
<name>A0A0G4EAW1_VITBC</name>
<feature type="compositionally biased region" description="Polar residues" evidence="1">
    <location>
        <begin position="830"/>
        <end position="844"/>
    </location>
</feature>
<feature type="compositionally biased region" description="Basic and acidic residues" evidence="1">
    <location>
        <begin position="884"/>
        <end position="895"/>
    </location>
</feature>
<reference evidence="2 3" key="1">
    <citation type="submission" date="2014-11" db="EMBL/GenBank/DDBJ databases">
        <authorList>
            <person name="Zhu J."/>
            <person name="Qi W."/>
            <person name="Song R."/>
        </authorList>
    </citation>
    <scope>NUCLEOTIDE SEQUENCE [LARGE SCALE GENOMIC DNA]</scope>
</reference>
<dbReference type="OMA" id="AEGKWQC"/>
<sequence length="1363" mass="151180">MRPHFQGDLQQHAYFFDLQRRTRRMRTSEAENMENPRGVTTKGRPSRHQILPPSRQPSRPAPSPEGPIIAPAQPTSPARKVHPVQRVPPGEIRERPKLRLGQPPPEANEAAEGKWQCEANEAAEGEWQCPPIRKGQALEDYINEVFEPLAAARRQLSSVKMRGVAPPKKATSRAALKSLEPLIRPPGAMPLPPPPPLKPADPVALPEETHEETSQQARVVHVDRAVQCSPSVDRNVEGLETQLAFGSPRLVWAAGQVAARPRRDVALQVQLDNEPNSPPLLVIDDARHATVPDAALQRYPYADVQRPRIVKTSPAEWPAPTHFRPRQEHRPRELGSQVKKLPAPAAAAWLDTSAYVHPEVCNHDQSRHVRVVQDASVTADEGQREEDREALQEERIGEALREWIDRQPPHPDMQETAVQTAEPPRPQPPSAPTPPRRTSETVAIQTSTHGDDTATAIRQLAQEINACRRTEEKLRALQQHERARKDEKRPEAPSKEGRPRLKMSIPRPRRQEQEDRAHVESLAHHGQIEGVKSLNTKAAPSVAQPPRACKSRPPLPPTHPAARPRETQLRTSHRASHSLSHERSPSDEVQNGQREPFNRVPDMYSPIAEDAGGRLEAQVTSLQQLQRQAKPQPPSQGRSPANGNDFPPAPRTRTTTGFSRPTPTYMPDPTSYRFSNGYSTNKLYARAGCDSPTNPSPYCLLPYPPRDPDTSLRNEGQQQPPHRRQREGKDWSDWGFQPSEGDKYTPKDIRFMFKGHSLTVACQGLADGEPVPLDRYNPQYLNSKAFNAWLEANKGLFSSLKPQPKPVSDSERADLNALVAKYGGPSFWVSKQQQPYKESATSPTRAEPSQEPTSGPFPPPPAQLSPPQDNNVSETSNQHLPNGVRDKSRPMKDKYGTNQRYYPGLGEKPIVGRPICHFEHVRDPEWLDVKGGRDAIKRNILSQMQHEEFKREREAWERDAADFEALMEREAADWKREVEAAETAARGDHERAAESTPIPCGPMADECSEELSSCEMLRLITARTADVKARLNRLIVERHEPAQTSQQPLPKQAGSPPPPYTDPSDEPTQPPTKPSCAPKAAAKPPRHPARPQQTSRNRATPSKDNPSGSRHPSPAPKKTHSASLSTKPPLSHLRRVPPGCMAPLPSRGPNAAAKVAKKRGQSPAGPMIVVDGPKNGEKEGAQGAETNITVNYSMTAPVGEERAPEATGSTAHKDIKKIRDSLRLLKSKSLNAFRHHSPHTSTRQPSRPAPSPEGPIIAPAQRTSPARKVHPVQRVPPGEIRERPKLRLGQPPPQANGRAEGEWQSEANEVAEGKWQCPLPRKGQGLEDYINEVFEPLAAARRQLSKVKMREVATPKKATSLAV</sequence>
<dbReference type="PANTHER" id="PTHR48125:SF12">
    <property type="entry name" value="AT HOOK TRANSCRIPTION FACTOR FAMILY-RELATED"/>
    <property type="match status" value="1"/>
</dbReference>
<accession>A0A0G4EAW1</accession>
<feature type="compositionally biased region" description="Basic and acidic residues" evidence="1">
    <location>
        <begin position="509"/>
        <end position="527"/>
    </location>
</feature>
<organism evidence="2 3">
    <name type="scientific">Vitrella brassicaformis (strain CCMP3155)</name>
    <dbReference type="NCBI Taxonomy" id="1169540"/>
    <lineage>
        <taxon>Eukaryota</taxon>
        <taxon>Sar</taxon>
        <taxon>Alveolata</taxon>
        <taxon>Colpodellida</taxon>
        <taxon>Vitrellaceae</taxon>
        <taxon>Vitrella</taxon>
    </lineage>
</organism>
<evidence type="ECO:0000313" key="3">
    <source>
        <dbReference type="Proteomes" id="UP000041254"/>
    </source>
</evidence>
<feature type="compositionally biased region" description="Basic and acidic residues" evidence="1">
    <location>
        <begin position="404"/>
        <end position="413"/>
    </location>
</feature>
<feature type="region of interest" description="Disordered" evidence="1">
    <location>
        <begin position="315"/>
        <end position="339"/>
    </location>
</feature>
<protein>
    <submittedName>
        <fullName evidence="2">Uncharacterized protein</fullName>
    </submittedName>
</protein>
<feature type="compositionally biased region" description="Polar residues" evidence="1">
    <location>
        <begin position="652"/>
        <end position="662"/>
    </location>
</feature>
<evidence type="ECO:0000256" key="1">
    <source>
        <dbReference type="SAM" id="MobiDB-lite"/>
    </source>
</evidence>
<feature type="compositionally biased region" description="Pro residues" evidence="1">
    <location>
        <begin position="855"/>
        <end position="864"/>
    </location>
</feature>
<feature type="compositionally biased region" description="Low complexity" evidence="1">
    <location>
        <begin position="1074"/>
        <end position="1083"/>
    </location>
</feature>
<feature type="region of interest" description="Disordered" evidence="1">
    <location>
        <begin position="20"/>
        <end position="129"/>
    </location>
</feature>
<dbReference type="InParanoid" id="A0A0G4EAW1"/>
<feature type="compositionally biased region" description="Pro residues" evidence="1">
    <location>
        <begin position="423"/>
        <end position="435"/>
    </location>
</feature>
<gene>
    <name evidence="2" type="ORF">Vbra_3544</name>
</gene>
<feature type="region of interest" description="Disordered" evidence="1">
    <location>
        <begin position="830"/>
        <end position="901"/>
    </location>
</feature>
<dbReference type="PANTHER" id="PTHR48125">
    <property type="entry name" value="LP07818P1"/>
    <property type="match status" value="1"/>
</dbReference>
<dbReference type="VEuPathDB" id="CryptoDB:Vbra_3544"/>
<feature type="compositionally biased region" description="Pro residues" evidence="1">
    <location>
        <begin position="183"/>
        <end position="199"/>
    </location>
</feature>
<feature type="compositionally biased region" description="Polar residues" evidence="1">
    <location>
        <begin position="1184"/>
        <end position="1194"/>
    </location>
</feature>
<proteinExistence type="predicted"/>
<dbReference type="EMBL" id="CDMY01000077">
    <property type="protein sequence ID" value="CEL92438.1"/>
    <property type="molecule type" value="Genomic_DNA"/>
</dbReference>